<comment type="caution">
    <text evidence="3">The sequence shown here is derived from an EMBL/GenBank/DDBJ whole genome shotgun (WGS) entry which is preliminary data.</text>
</comment>
<gene>
    <name evidence="3" type="primary">nuoJ</name>
    <name evidence="3" type="ORF">HRbin17_01122</name>
</gene>
<keyword evidence="2" id="KW-0874">Quinone</keyword>
<dbReference type="AlphaFoldDB" id="A0A2H5XBP0"/>
<feature type="transmembrane region" description="Helical" evidence="2">
    <location>
        <begin position="96"/>
        <end position="119"/>
    </location>
</feature>
<feature type="transmembrane region" description="Helical" evidence="2">
    <location>
        <begin position="31"/>
        <end position="48"/>
    </location>
</feature>
<comment type="function">
    <text evidence="2">NDH-1 shuttles electrons from NADH, via FMN and iron-sulfur (Fe-S) centers, to quinones in the respiratory chain. Couples the redox reaction to proton translocation (for every two electrons transferred, four hydrogen ions are translocated across the cytoplasmic membrane), and thus conserves the redox energy in a proton gradient.</text>
</comment>
<keyword evidence="3" id="KW-0560">Oxidoreductase</keyword>
<dbReference type="Proteomes" id="UP000236173">
    <property type="component" value="Unassembled WGS sequence"/>
</dbReference>
<sequence length="167" mass="17982">MWLKVVFVVAAVLAVVGALGMLATPNPVHSALFLVLTLFCVAAIYLMLGAELLAVAQVIVYAGAIMVLFLFVIMLLNLGRDEFGIDPLPRQWAMGLLVCGGLAVLAIAVSLSAFLRWQTDPLQLVPLKDLSRVLFTKHLLAFEITSLILLIAMVGVVVMVKRPKEGA</sequence>
<dbReference type="Pfam" id="PF00499">
    <property type="entry name" value="Oxidored_q3"/>
    <property type="match status" value="1"/>
</dbReference>
<name>A0A2H5XBP0_9BACT</name>
<dbReference type="InterPro" id="IPR001457">
    <property type="entry name" value="NADH_UbQ/plastoQ_OxRdtase_su6"/>
</dbReference>
<keyword evidence="2" id="KW-0812">Transmembrane</keyword>
<organism evidence="3 4">
    <name type="scientific">Candidatus Fervidibacter japonicus</name>
    <dbReference type="NCBI Taxonomy" id="2035412"/>
    <lineage>
        <taxon>Bacteria</taxon>
        <taxon>Candidatus Fervidibacterota</taxon>
        <taxon>Candidatus Fervidibacter</taxon>
    </lineage>
</organism>
<dbReference type="PANTHER" id="PTHR33269:SF17">
    <property type="entry name" value="NADH-UBIQUINONE OXIDOREDUCTASE CHAIN 6"/>
    <property type="match status" value="1"/>
</dbReference>
<proteinExistence type="inferred from homology"/>
<feature type="transmembrane region" description="Helical" evidence="2">
    <location>
        <begin position="139"/>
        <end position="160"/>
    </location>
</feature>
<dbReference type="PANTHER" id="PTHR33269">
    <property type="entry name" value="NADH-UBIQUINONE OXIDOREDUCTASE CHAIN 6"/>
    <property type="match status" value="1"/>
</dbReference>
<keyword evidence="2" id="KW-1003">Cell membrane</keyword>
<comment type="catalytic activity">
    <reaction evidence="2">
        <text>a quinone + NADH + 5 H(+)(in) = a quinol + NAD(+) + 4 H(+)(out)</text>
        <dbReference type="Rhea" id="RHEA:57888"/>
        <dbReference type="ChEBI" id="CHEBI:15378"/>
        <dbReference type="ChEBI" id="CHEBI:24646"/>
        <dbReference type="ChEBI" id="CHEBI:57540"/>
        <dbReference type="ChEBI" id="CHEBI:57945"/>
        <dbReference type="ChEBI" id="CHEBI:132124"/>
    </reaction>
</comment>
<dbReference type="InterPro" id="IPR042106">
    <property type="entry name" value="Nuo/plastoQ_OxRdtase_6_NuoJ"/>
</dbReference>
<dbReference type="EMBL" id="BEHT01000013">
    <property type="protein sequence ID" value="GBC98608.1"/>
    <property type="molecule type" value="Genomic_DNA"/>
</dbReference>
<dbReference type="GO" id="GO:0048038">
    <property type="term" value="F:quinone binding"/>
    <property type="evidence" value="ECO:0007669"/>
    <property type="project" value="UniProtKB-UniRule"/>
</dbReference>
<comment type="similarity">
    <text evidence="1 2">Belongs to the complex I subunit 6 family.</text>
</comment>
<accession>A0A2H5XBP0</accession>
<comment type="subcellular location">
    <subcellularLocation>
        <location evidence="2">Cell membrane</location>
        <topology evidence="2">Multi-pass membrane protein</topology>
    </subcellularLocation>
</comment>
<evidence type="ECO:0000256" key="1">
    <source>
        <dbReference type="ARBA" id="ARBA00005698"/>
    </source>
</evidence>
<dbReference type="GO" id="GO:0005886">
    <property type="term" value="C:plasma membrane"/>
    <property type="evidence" value="ECO:0007669"/>
    <property type="project" value="UniProtKB-SubCell"/>
</dbReference>
<dbReference type="GO" id="GO:0016491">
    <property type="term" value="F:oxidoreductase activity"/>
    <property type="evidence" value="ECO:0007669"/>
    <property type="project" value="UniProtKB-KW"/>
</dbReference>
<keyword evidence="2" id="KW-0472">Membrane</keyword>
<feature type="transmembrane region" description="Helical" evidence="2">
    <location>
        <begin position="54"/>
        <end position="76"/>
    </location>
</feature>
<evidence type="ECO:0000256" key="2">
    <source>
        <dbReference type="RuleBase" id="RU004429"/>
    </source>
</evidence>
<evidence type="ECO:0000313" key="3">
    <source>
        <dbReference type="EMBL" id="GBC98608.1"/>
    </source>
</evidence>
<dbReference type="EC" id="7.1.1.-" evidence="2"/>
<dbReference type="GO" id="GO:0008137">
    <property type="term" value="F:NADH dehydrogenase (ubiquinone) activity"/>
    <property type="evidence" value="ECO:0007669"/>
    <property type="project" value="UniProtKB-UniRule"/>
</dbReference>
<feature type="transmembrane region" description="Helical" evidence="2">
    <location>
        <begin position="6"/>
        <end position="24"/>
    </location>
</feature>
<reference evidence="4" key="1">
    <citation type="submission" date="2017-09" db="EMBL/GenBank/DDBJ databases">
        <title>Metaegenomics of thermophilic ammonia-oxidizing enrichment culture.</title>
        <authorList>
            <person name="Kato S."/>
            <person name="Suzuki K."/>
        </authorList>
    </citation>
    <scope>NUCLEOTIDE SEQUENCE [LARGE SCALE GENOMIC DNA]</scope>
</reference>
<evidence type="ECO:0000313" key="4">
    <source>
        <dbReference type="Proteomes" id="UP000236173"/>
    </source>
</evidence>
<protein>
    <recommendedName>
        <fullName evidence="2">NADH-quinone oxidoreductase subunit J</fullName>
        <ecNumber evidence="2">7.1.1.-</ecNumber>
    </recommendedName>
</protein>
<dbReference type="Gene3D" id="1.20.120.1200">
    <property type="entry name" value="NADH-ubiquinone/plastoquinone oxidoreductase chain 6, subunit NuoJ"/>
    <property type="match status" value="1"/>
</dbReference>
<keyword evidence="2" id="KW-1133">Transmembrane helix</keyword>
<keyword evidence="2" id="KW-0520">NAD</keyword>